<sequence>MLTGLVVALSFVIYLIIIPWIVGWAILNKQYGKEIDFISSYYFLDKNLTKSEKIKIEVIRAILTVPIFLIYLKLSKIDALLGFYELIFGVIIIGTINFVLLRHYLKNKEIHIIPIIEKSKN</sequence>
<protein>
    <recommendedName>
        <fullName evidence="4">DUF3784 domain-containing protein</fullName>
    </recommendedName>
</protein>
<keyword evidence="1" id="KW-0472">Membrane</keyword>
<keyword evidence="1" id="KW-1133">Transmembrane helix</keyword>
<feature type="transmembrane region" description="Helical" evidence="1">
    <location>
        <begin position="6"/>
        <end position="27"/>
    </location>
</feature>
<organism evidence="2 3">
    <name type="scientific">Methanocaldococcus bathoardescens</name>
    <dbReference type="NCBI Taxonomy" id="1301915"/>
    <lineage>
        <taxon>Archaea</taxon>
        <taxon>Methanobacteriati</taxon>
        <taxon>Methanobacteriota</taxon>
        <taxon>Methanomada group</taxon>
        <taxon>Methanococci</taxon>
        <taxon>Methanococcales</taxon>
        <taxon>Methanocaldococcaceae</taxon>
        <taxon>Methanocaldococcus</taxon>
    </lineage>
</organism>
<dbReference type="AlphaFoldDB" id="A0A076LFX9"/>
<dbReference type="Proteomes" id="UP000028781">
    <property type="component" value="Chromosome"/>
</dbReference>
<name>A0A076LFX9_9EURY</name>
<keyword evidence="1" id="KW-0812">Transmembrane</keyword>
<proteinExistence type="predicted"/>
<dbReference type="STRING" id="1301915.JH146_0533"/>
<evidence type="ECO:0000313" key="3">
    <source>
        <dbReference type="Proteomes" id="UP000028781"/>
    </source>
</evidence>
<dbReference type="GeneID" id="24891133"/>
<evidence type="ECO:0008006" key="4">
    <source>
        <dbReference type="Google" id="ProtNLM"/>
    </source>
</evidence>
<dbReference type="OrthoDB" id="376125at2157"/>
<keyword evidence="3" id="KW-1185">Reference proteome</keyword>
<dbReference type="KEGG" id="mjh:JH146_0533"/>
<feature type="transmembrane region" description="Helical" evidence="1">
    <location>
        <begin position="80"/>
        <end position="101"/>
    </location>
</feature>
<evidence type="ECO:0000313" key="2">
    <source>
        <dbReference type="EMBL" id="AIJ05383.1"/>
    </source>
</evidence>
<gene>
    <name evidence="2" type="ORF">JH146_0533</name>
</gene>
<reference evidence="2 3" key="1">
    <citation type="journal article" date="2015" name="Int. J. Syst. Evol. Microbiol.">
        <title>M ethanocaldococcus bathoardescens sp. nov., a hyperthermophilic methanogen isolated from a volcanically active deep-sea hydrothermal vent.</title>
        <authorList>
            <person name="Stewart L.C."/>
            <person name="Jung J.H."/>
            <person name="Kim Y.T."/>
            <person name="Kwon S.W."/>
            <person name="Park C.S."/>
            <person name="Holden J.F."/>
        </authorList>
    </citation>
    <scope>NUCLEOTIDE SEQUENCE [LARGE SCALE GENOMIC DNA]</scope>
    <source>
        <strain evidence="2 3">JH146</strain>
    </source>
</reference>
<evidence type="ECO:0000256" key="1">
    <source>
        <dbReference type="SAM" id="Phobius"/>
    </source>
</evidence>
<dbReference type="RefSeq" id="WP_048201581.1">
    <property type="nucleotide sequence ID" value="NZ_CP009149.1"/>
</dbReference>
<dbReference type="EMBL" id="CP009149">
    <property type="protein sequence ID" value="AIJ05383.1"/>
    <property type="molecule type" value="Genomic_DNA"/>
</dbReference>
<dbReference type="HOGENOM" id="CLU_2127833_0_0_2"/>
<accession>A0A076LFX9</accession>